<organism evidence="2">
    <name type="scientific">Euplotes harpa</name>
    <dbReference type="NCBI Taxonomy" id="151035"/>
    <lineage>
        <taxon>Eukaryota</taxon>
        <taxon>Sar</taxon>
        <taxon>Alveolata</taxon>
        <taxon>Ciliophora</taxon>
        <taxon>Intramacronucleata</taxon>
        <taxon>Spirotrichea</taxon>
        <taxon>Hypotrichia</taxon>
        <taxon>Euplotida</taxon>
        <taxon>Euplotidae</taxon>
        <taxon>Euplotes</taxon>
    </lineage>
</organism>
<gene>
    <name evidence="2" type="ORF">EHAR0213_LOCUS10928</name>
</gene>
<dbReference type="AlphaFoldDB" id="A0A7S3NBJ8"/>
<protein>
    <submittedName>
        <fullName evidence="2">Uncharacterized protein</fullName>
    </submittedName>
</protein>
<evidence type="ECO:0000256" key="1">
    <source>
        <dbReference type="SAM" id="MobiDB-lite"/>
    </source>
</evidence>
<name>A0A7S3NBJ8_9SPIT</name>
<proteinExistence type="predicted"/>
<sequence length="395" mass="45649">MNSSLNSTAAQTPVISRKMPKLRQSSATFDQSDPRRRCSSELKNYTIVPNATLQKKMDYFITPYNKTIHLDKHMDFGDFKTLINSEQTKKCFGRNKWSKLMDFITKSERKSFRHSLNSINNGLYLEMNNMVKHEVNKRMKKIEFKKEIQKLNFHPRASVLVTQSFSGSPGVIPDASMILNQLANRNKGKKKLSTIKKKDIFVNSGKAKGSEITTSLLSVVNDDKFSLMVEELRKIMEEEESSEDDQKLYIFSPSPIAKEIKDLKQRRSINMKKLQANVQSPEFINQTKRVEAFFKDALSRKRYTDAHKHHRSIFSGNKTLTKYVETKPASYDDSTCSAFQVNKSGAGEELRQKRNRNSRLHTSMDVPFQEQVFMTMSKIDQTKRTNKNKVLLNML</sequence>
<evidence type="ECO:0000313" key="2">
    <source>
        <dbReference type="EMBL" id="CAE0352012.1"/>
    </source>
</evidence>
<feature type="region of interest" description="Disordered" evidence="1">
    <location>
        <begin position="1"/>
        <end position="35"/>
    </location>
</feature>
<reference evidence="2" key="1">
    <citation type="submission" date="2021-01" db="EMBL/GenBank/DDBJ databases">
        <authorList>
            <person name="Corre E."/>
            <person name="Pelletier E."/>
            <person name="Niang G."/>
            <person name="Scheremetjew M."/>
            <person name="Finn R."/>
            <person name="Kale V."/>
            <person name="Holt S."/>
            <person name="Cochrane G."/>
            <person name="Meng A."/>
            <person name="Brown T."/>
            <person name="Cohen L."/>
        </authorList>
    </citation>
    <scope>NUCLEOTIDE SEQUENCE</scope>
    <source>
        <strain evidence="2">FSP1.4</strain>
    </source>
</reference>
<dbReference type="EMBL" id="HBII01026210">
    <property type="protein sequence ID" value="CAE0352012.1"/>
    <property type="molecule type" value="Transcribed_RNA"/>
</dbReference>
<feature type="compositionally biased region" description="Polar residues" evidence="1">
    <location>
        <begin position="1"/>
        <end position="14"/>
    </location>
</feature>
<accession>A0A7S3NBJ8</accession>